<dbReference type="Gene3D" id="3.30.420.300">
    <property type="entry name" value="2-keto-3-deoxy-galactonokinase, substrate binding domain"/>
    <property type="match status" value="1"/>
</dbReference>
<proteinExistence type="predicted"/>
<dbReference type="GO" id="GO:0008671">
    <property type="term" value="F:2-dehydro-3-deoxygalactonokinase activity"/>
    <property type="evidence" value="ECO:0007669"/>
    <property type="project" value="UniProtKB-EC"/>
</dbReference>
<dbReference type="AlphaFoldDB" id="A0A7W5B636"/>
<dbReference type="Gene3D" id="3.30.420.310">
    <property type="entry name" value="2-keto-3-deoxy-galactonokinase, C-terminal domain"/>
    <property type="match status" value="1"/>
</dbReference>
<dbReference type="SUPFAM" id="SSF53067">
    <property type="entry name" value="Actin-like ATPase domain"/>
    <property type="match status" value="1"/>
</dbReference>
<comment type="caution">
    <text evidence="1">The sequence shown here is derived from an EMBL/GenBank/DDBJ whole genome shotgun (WGS) entry which is preliminary data.</text>
</comment>
<dbReference type="InterPro" id="IPR043129">
    <property type="entry name" value="ATPase_NBD"/>
</dbReference>
<keyword evidence="1" id="KW-0808">Transferase</keyword>
<dbReference type="Pfam" id="PF05035">
    <property type="entry name" value="DGOK"/>
    <property type="match status" value="1"/>
</dbReference>
<dbReference type="Proteomes" id="UP000541535">
    <property type="component" value="Unassembled WGS sequence"/>
</dbReference>
<evidence type="ECO:0000313" key="1">
    <source>
        <dbReference type="EMBL" id="MBB3117146.1"/>
    </source>
</evidence>
<gene>
    <name evidence="1" type="ORF">FHS03_000165</name>
</gene>
<accession>A0A7W5B636</accession>
<dbReference type="EMBL" id="JACHXD010000001">
    <property type="protein sequence ID" value="MBB3117146.1"/>
    <property type="molecule type" value="Genomic_DNA"/>
</dbReference>
<reference evidence="1 2" key="1">
    <citation type="submission" date="2020-08" db="EMBL/GenBank/DDBJ databases">
        <title>Genomic Encyclopedia of Type Strains, Phase III (KMG-III): the genomes of soil and plant-associated and newly described type strains.</title>
        <authorList>
            <person name="Whitman W."/>
        </authorList>
    </citation>
    <scope>NUCLEOTIDE SEQUENCE [LARGE SCALE GENOMIC DNA]</scope>
    <source>
        <strain evidence="1 2">CECT 8897</strain>
    </source>
</reference>
<keyword evidence="2" id="KW-1185">Reference proteome</keyword>
<dbReference type="EC" id="2.7.1.58" evidence="1"/>
<organism evidence="1 2">
    <name type="scientific">Pseudoduganella violacea</name>
    <dbReference type="NCBI Taxonomy" id="1715466"/>
    <lineage>
        <taxon>Bacteria</taxon>
        <taxon>Pseudomonadati</taxon>
        <taxon>Pseudomonadota</taxon>
        <taxon>Betaproteobacteria</taxon>
        <taxon>Burkholderiales</taxon>
        <taxon>Oxalobacteraceae</taxon>
        <taxon>Telluria group</taxon>
        <taxon>Pseudoduganella</taxon>
    </lineage>
</organism>
<keyword evidence="1" id="KW-0418">Kinase</keyword>
<dbReference type="InterPro" id="IPR042258">
    <property type="entry name" value="DGOK_N"/>
</dbReference>
<dbReference type="RefSeq" id="WP_183439139.1">
    <property type="nucleotide sequence ID" value="NZ_JACHXD010000001.1"/>
</dbReference>
<dbReference type="CDD" id="cd24012">
    <property type="entry name" value="ASKHA_NBD_KDGal-kinase"/>
    <property type="match status" value="1"/>
</dbReference>
<name>A0A7W5B636_9BURK</name>
<dbReference type="InterPro" id="IPR042257">
    <property type="entry name" value="DGOK_C"/>
</dbReference>
<dbReference type="GO" id="GO:0034194">
    <property type="term" value="P:D-galactonate catabolic process"/>
    <property type="evidence" value="ECO:0007669"/>
    <property type="project" value="InterPro"/>
</dbReference>
<sequence>MKILTIDTGTTNTRITLWRDGKAVSVAATQVGVRDTAITGSRSKLDEAVRDTIAAALEKGRTTADDVDLVLASGMITSNVGLHEIPHVLAPAGIADLARGMESELLPHIFSKPIWFVPGVRNDVENIGLHNCEEMDMMRGEEVEVMGLIERLSLRGPAMLIMPGSHSKFVCIDENNQITGCVTTLSGELLHIITHNTILADSLDRDFATEINPEMLLAGAELAKRIGLGRACFNVRTLDQFTIYQRNDRANFLLGAVLGADLLTLKNSNAIRMRPGIDVIIAGKPILKQALALLVQNDDYFSGDVTVVPDDLQPQLAGLGAIAVARARKLVTP</sequence>
<protein>
    <submittedName>
        <fullName evidence="1">2-dehydro-3-deoxygalactonokinase</fullName>
        <ecNumber evidence="1">2.7.1.58</ecNumber>
    </submittedName>
</protein>
<dbReference type="InterPro" id="IPR007729">
    <property type="entry name" value="DGOK"/>
</dbReference>
<evidence type="ECO:0000313" key="2">
    <source>
        <dbReference type="Proteomes" id="UP000541535"/>
    </source>
</evidence>